<dbReference type="Pfam" id="PF08279">
    <property type="entry name" value="HTH_11"/>
    <property type="match status" value="1"/>
</dbReference>
<dbReference type="Gene3D" id="3.30.1340.20">
    <property type="entry name" value="3H domain"/>
    <property type="match status" value="1"/>
</dbReference>
<dbReference type="RefSeq" id="WP_253362798.1">
    <property type="nucleotide sequence ID" value="NZ_JALJXU010000001.1"/>
</dbReference>
<feature type="domain" description="3H" evidence="1">
    <location>
        <begin position="73"/>
        <end position="168"/>
    </location>
</feature>
<reference evidence="3 4" key="1">
    <citation type="submission" date="2024-06" db="EMBL/GenBank/DDBJ databases">
        <title>Genomic Encyclopedia of Type Strains, Phase IV (KMG-IV): sequencing the most valuable type-strain genomes for metagenomic binning, comparative biology and taxonomic classification.</title>
        <authorList>
            <person name="Goeker M."/>
        </authorList>
    </citation>
    <scope>NUCLEOTIDE SEQUENCE [LARGE SCALE GENOMIC DNA]</scope>
    <source>
        <strain evidence="3 4">DSM 15349</strain>
    </source>
</reference>
<dbReference type="Pfam" id="PF02829">
    <property type="entry name" value="3H"/>
    <property type="match status" value="1"/>
</dbReference>
<evidence type="ECO:0000313" key="3">
    <source>
        <dbReference type="EMBL" id="MET3643662.1"/>
    </source>
</evidence>
<dbReference type="SUPFAM" id="SSF75500">
    <property type="entry name" value="Putative transcriptional regulator TM1602, C-terminal domain"/>
    <property type="match status" value="1"/>
</dbReference>
<evidence type="ECO:0000259" key="1">
    <source>
        <dbReference type="Pfam" id="PF02829"/>
    </source>
</evidence>
<dbReference type="EMBL" id="JBEPMK010000001">
    <property type="protein sequence ID" value="MET3643662.1"/>
    <property type="molecule type" value="Genomic_DNA"/>
</dbReference>
<dbReference type="Gene3D" id="1.10.10.10">
    <property type="entry name" value="Winged helix-like DNA-binding domain superfamily/Winged helix DNA-binding domain"/>
    <property type="match status" value="1"/>
</dbReference>
<feature type="domain" description="Helix-turn-helix type 11" evidence="2">
    <location>
        <begin position="6"/>
        <end position="58"/>
    </location>
</feature>
<dbReference type="SUPFAM" id="SSF46785">
    <property type="entry name" value="Winged helix' DNA-binding domain"/>
    <property type="match status" value="1"/>
</dbReference>
<organism evidence="3 4">
    <name type="scientific">Streptococcus gallinaceus</name>
    <dbReference type="NCBI Taxonomy" id="165758"/>
    <lineage>
        <taxon>Bacteria</taxon>
        <taxon>Bacillati</taxon>
        <taxon>Bacillota</taxon>
        <taxon>Bacilli</taxon>
        <taxon>Lactobacillales</taxon>
        <taxon>Streptococcaceae</taxon>
        <taxon>Streptococcus</taxon>
    </lineage>
</organism>
<dbReference type="InterPro" id="IPR004173">
    <property type="entry name" value="3H_domain"/>
</dbReference>
<dbReference type="InterPro" id="IPR026043">
    <property type="entry name" value="NadR"/>
</dbReference>
<evidence type="ECO:0000313" key="4">
    <source>
        <dbReference type="Proteomes" id="UP001549055"/>
    </source>
</evidence>
<comment type="caution">
    <text evidence="3">The sequence shown here is derived from an EMBL/GenBank/DDBJ whole genome shotgun (WGS) entry which is preliminary data.</text>
</comment>
<evidence type="ECO:0000259" key="2">
    <source>
        <dbReference type="Pfam" id="PF08279"/>
    </source>
</evidence>
<protein>
    <submittedName>
        <fullName evidence="3">Transcriptional regulator of NAD metabolism</fullName>
    </submittedName>
</protein>
<name>A0ABV2JIX5_9STRE</name>
<sequence>MKATKRRQLIIDYLSNANRPISASYLAKHLSVSRQIIVGDIALLRAENHDILSTHRGYLLSPTKNSHAFLGKVVCSHQSLDTEKEMLLIVNQGGSILDVQVEHPIYGMLTAVLNIETREDVYHFIKEMKNSNATLLSSLTQGLHLHTISCASKNQFEEIKKSLAAAHLLWNEE</sequence>
<proteinExistence type="predicted"/>
<dbReference type="InterPro" id="IPR036390">
    <property type="entry name" value="WH_DNA-bd_sf"/>
</dbReference>
<accession>A0ABV2JIX5</accession>
<dbReference type="InterPro" id="IPR036388">
    <property type="entry name" value="WH-like_DNA-bd_sf"/>
</dbReference>
<dbReference type="PANTHER" id="PTHR40068">
    <property type="entry name" value="TRANSCRIPTION REPRESSOR NIAR-RELATED"/>
    <property type="match status" value="1"/>
</dbReference>
<dbReference type="Proteomes" id="UP001549055">
    <property type="component" value="Unassembled WGS sequence"/>
</dbReference>
<dbReference type="InterPro" id="IPR035922">
    <property type="entry name" value="3H_dom_sf"/>
</dbReference>
<dbReference type="PIRSF" id="PIRSF037847">
    <property type="entry name" value="NiaR"/>
    <property type="match status" value="1"/>
</dbReference>
<gene>
    <name evidence="3" type="ORF">ABID27_000279</name>
</gene>
<dbReference type="InterPro" id="IPR013196">
    <property type="entry name" value="HTH_11"/>
</dbReference>
<dbReference type="PANTHER" id="PTHR40068:SF1">
    <property type="entry name" value="TRANSCRIPTION REPRESSOR NIAR-RELATED"/>
    <property type="match status" value="1"/>
</dbReference>
<keyword evidence="4" id="KW-1185">Reference proteome</keyword>